<reference evidence="2" key="1">
    <citation type="submission" date="2020-02" db="EMBL/GenBank/DDBJ databases">
        <authorList>
            <person name="Meier V. D."/>
        </authorList>
    </citation>
    <scope>NUCLEOTIDE SEQUENCE</scope>
    <source>
        <strain evidence="2">AVDCRST_MAG79</strain>
    </source>
</reference>
<accession>A0A6J4TU09</accession>
<name>A0A6J4TU09_9ACTN</name>
<feature type="compositionally biased region" description="Acidic residues" evidence="1">
    <location>
        <begin position="14"/>
        <end position="27"/>
    </location>
</feature>
<evidence type="ECO:0000256" key="1">
    <source>
        <dbReference type="SAM" id="MobiDB-lite"/>
    </source>
</evidence>
<dbReference type="EMBL" id="CADCWC010000164">
    <property type="protein sequence ID" value="CAA9531043.1"/>
    <property type="molecule type" value="Genomic_DNA"/>
</dbReference>
<proteinExistence type="predicted"/>
<protein>
    <submittedName>
        <fullName evidence="2">Uncharacterized protein</fullName>
    </submittedName>
</protein>
<dbReference type="AlphaFoldDB" id="A0A6J4TU09"/>
<gene>
    <name evidence="2" type="ORF">AVDCRST_MAG79-920</name>
</gene>
<evidence type="ECO:0000313" key="2">
    <source>
        <dbReference type="EMBL" id="CAA9531043.1"/>
    </source>
</evidence>
<feature type="region of interest" description="Disordered" evidence="1">
    <location>
        <begin position="1"/>
        <end position="49"/>
    </location>
</feature>
<organism evidence="2">
    <name type="scientific">uncultured Thermoleophilia bacterium</name>
    <dbReference type="NCBI Taxonomy" id="1497501"/>
    <lineage>
        <taxon>Bacteria</taxon>
        <taxon>Bacillati</taxon>
        <taxon>Actinomycetota</taxon>
        <taxon>Thermoleophilia</taxon>
        <taxon>environmental samples</taxon>
    </lineage>
</organism>
<sequence length="49" mass="5239">MADDERDAPLTDPPEGDEPSAADDEDMGVLSKWDLQNAGEFADDPTSDS</sequence>